<gene>
    <name evidence="2" type="primary">ORF24777</name>
</gene>
<accession>A0A0B6YGA8</accession>
<evidence type="ECO:0000313" key="2">
    <source>
        <dbReference type="EMBL" id="CEK55268.1"/>
    </source>
</evidence>
<feature type="region of interest" description="Disordered" evidence="1">
    <location>
        <begin position="150"/>
        <end position="170"/>
    </location>
</feature>
<protein>
    <submittedName>
        <fullName evidence="2">Uncharacterized protein</fullName>
    </submittedName>
</protein>
<dbReference type="EMBL" id="HACG01008403">
    <property type="protein sequence ID" value="CEK55268.1"/>
    <property type="molecule type" value="Transcribed_RNA"/>
</dbReference>
<name>A0A0B6YGA8_9EUPU</name>
<feature type="region of interest" description="Disordered" evidence="1">
    <location>
        <begin position="16"/>
        <end position="52"/>
    </location>
</feature>
<evidence type="ECO:0000256" key="1">
    <source>
        <dbReference type="SAM" id="MobiDB-lite"/>
    </source>
</evidence>
<reference evidence="2" key="1">
    <citation type="submission" date="2014-12" db="EMBL/GenBank/DDBJ databases">
        <title>Insight into the proteome of Arion vulgaris.</title>
        <authorList>
            <person name="Aradska J."/>
            <person name="Bulat T."/>
            <person name="Smidak R."/>
            <person name="Sarate P."/>
            <person name="Gangsoo J."/>
            <person name="Sialana F."/>
            <person name="Bilban M."/>
            <person name="Lubec G."/>
        </authorList>
    </citation>
    <scope>NUCLEOTIDE SEQUENCE</scope>
    <source>
        <tissue evidence="2">Skin</tissue>
    </source>
</reference>
<feature type="non-terminal residue" evidence="2">
    <location>
        <position position="1"/>
    </location>
</feature>
<sequence>ADLLEQVMEPGAVRYRKDATKLRKQPRPRSDIDEKMSDEDVKKDEEDDSDEDIIEGGFQTSESRRAALLNASSMGNISTTTAAPVTASITNNGYDISANSSSSDMRLLMRSRESLLSLVEMRKPGRDVASIRLAKIRRLSTPQPITVRTEKPKTRTTKSTRFSSVLIHAH</sequence>
<feature type="compositionally biased region" description="Basic and acidic residues" evidence="1">
    <location>
        <begin position="28"/>
        <end position="44"/>
    </location>
</feature>
<dbReference type="AlphaFoldDB" id="A0A0B6YGA8"/>
<feature type="non-terminal residue" evidence="2">
    <location>
        <position position="170"/>
    </location>
</feature>
<proteinExistence type="predicted"/>
<organism evidence="2">
    <name type="scientific">Arion vulgaris</name>
    <dbReference type="NCBI Taxonomy" id="1028688"/>
    <lineage>
        <taxon>Eukaryota</taxon>
        <taxon>Metazoa</taxon>
        <taxon>Spiralia</taxon>
        <taxon>Lophotrochozoa</taxon>
        <taxon>Mollusca</taxon>
        <taxon>Gastropoda</taxon>
        <taxon>Heterobranchia</taxon>
        <taxon>Euthyneura</taxon>
        <taxon>Panpulmonata</taxon>
        <taxon>Eupulmonata</taxon>
        <taxon>Stylommatophora</taxon>
        <taxon>Helicina</taxon>
        <taxon>Arionoidea</taxon>
        <taxon>Arionidae</taxon>
        <taxon>Arion</taxon>
    </lineage>
</organism>